<evidence type="ECO:0000313" key="2">
    <source>
        <dbReference type="EMBL" id="QYX29934.1"/>
    </source>
</evidence>
<feature type="region of interest" description="Disordered" evidence="1">
    <location>
        <begin position="21"/>
        <end position="47"/>
    </location>
</feature>
<reference evidence="2 3" key="1">
    <citation type="journal article" date="2022" name="J. Am. Chem. Soc.">
        <title>Biosynthesis of Guanitoxin Enables Global Environmental Detection in Freshwater Cyanobacteria.</title>
        <authorList>
            <person name="Lima S.T."/>
            <person name="Fallon T.R."/>
            <person name="Cordoza J.L."/>
            <person name="Chekan J.R."/>
            <person name="Delbaje E."/>
            <person name="Hopiavuori A.R."/>
            <person name="Alvarenga D.O."/>
            <person name="Wood S.M."/>
            <person name="Luhavaya H."/>
            <person name="Baumgartner J.T."/>
            <person name="Dorr F.A."/>
            <person name="Etchegaray A."/>
            <person name="Pinto E."/>
            <person name="McKinnie S.M.K."/>
            <person name="Fiore M.F."/>
            <person name="Moore B.S."/>
        </authorList>
    </citation>
    <scope>NUCLEOTIDE SEQUENCE [LARGE SCALE GENOMIC DNA]</scope>
    <source>
        <strain evidence="2 3">ITEP-024</strain>
    </source>
</reference>
<sequence length="75" mass="8345">MSNQNIKSDLVQDISSNEQELLSGGHWGGWGGRPGWGGWGGGPGWGGWGVGPGWGGWGRPWYRGHHHHHGHRRWW</sequence>
<dbReference type="Proteomes" id="UP000826540">
    <property type="component" value="Chromosome"/>
</dbReference>
<dbReference type="RefSeq" id="WP_220608195.1">
    <property type="nucleotide sequence ID" value="NZ_CP080598.1"/>
</dbReference>
<name>A0ABX8WU70_9CYAN</name>
<dbReference type="EMBL" id="CP080598">
    <property type="protein sequence ID" value="QYX29934.1"/>
    <property type="molecule type" value="Genomic_DNA"/>
</dbReference>
<protein>
    <recommendedName>
        <fullName evidence="4">Bacteriocin</fullName>
    </recommendedName>
</protein>
<evidence type="ECO:0008006" key="4">
    <source>
        <dbReference type="Google" id="ProtNLM"/>
    </source>
</evidence>
<evidence type="ECO:0000256" key="1">
    <source>
        <dbReference type="SAM" id="MobiDB-lite"/>
    </source>
</evidence>
<proteinExistence type="predicted"/>
<organism evidence="2 3">
    <name type="scientific">Sphaerospermopsis torques-reginae ITEP-024</name>
    <dbReference type="NCBI Taxonomy" id="984208"/>
    <lineage>
        <taxon>Bacteria</taxon>
        <taxon>Bacillati</taxon>
        <taxon>Cyanobacteriota</taxon>
        <taxon>Cyanophyceae</taxon>
        <taxon>Nostocales</taxon>
        <taxon>Aphanizomenonaceae</taxon>
        <taxon>Sphaerospermopsis</taxon>
        <taxon>Sphaerospermopsis torques-reginae</taxon>
    </lineage>
</organism>
<feature type="compositionally biased region" description="Gly residues" evidence="1">
    <location>
        <begin position="25"/>
        <end position="47"/>
    </location>
</feature>
<gene>
    <name evidence="2" type="ORF">K2F26_13200</name>
</gene>
<evidence type="ECO:0000313" key="3">
    <source>
        <dbReference type="Proteomes" id="UP000826540"/>
    </source>
</evidence>
<keyword evidence="3" id="KW-1185">Reference proteome</keyword>
<accession>A0ABX8WU70</accession>